<proteinExistence type="predicted"/>
<reference evidence="1" key="1">
    <citation type="submission" date="2023-10" db="EMBL/GenBank/DDBJ databases">
        <title>Genome assembly of Pristionchus species.</title>
        <authorList>
            <person name="Yoshida K."/>
            <person name="Sommer R.J."/>
        </authorList>
    </citation>
    <scope>NUCLEOTIDE SEQUENCE</scope>
    <source>
        <strain evidence="1">RS0144</strain>
    </source>
</reference>
<dbReference type="Proteomes" id="UP001432027">
    <property type="component" value="Unassembled WGS sequence"/>
</dbReference>
<dbReference type="AlphaFoldDB" id="A0AAV5SR62"/>
<comment type="caution">
    <text evidence="1">The sequence shown here is derived from an EMBL/GenBank/DDBJ whole genome shotgun (WGS) entry which is preliminary data.</text>
</comment>
<evidence type="ECO:0000313" key="1">
    <source>
        <dbReference type="EMBL" id="GMS85267.1"/>
    </source>
</evidence>
<gene>
    <name evidence="1" type="ORF">PENTCL1PPCAC_7442</name>
</gene>
<feature type="non-terminal residue" evidence="1">
    <location>
        <position position="1"/>
    </location>
</feature>
<evidence type="ECO:0000313" key="2">
    <source>
        <dbReference type="Proteomes" id="UP001432027"/>
    </source>
</evidence>
<organism evidence="1 2">
    <name type="scientific">Pristionchus entomophagus</name>
    <dbReference type="NCBI Taxonomy" id="358040"/>
    <lineage>
        <taxon>Eukaryota</taxon>
        <taxon>Metazoa</taxon>
        <taxon>Ecdysozoa</taxon>
        <taxon>Nematoda</taxon>
        <taxon>Chromadorea</taxon>
        <taxon>Rhabditida</taxon>
        <taxon>Rhabditina</taxon>
        <taxon>Diplogasteromorpha</taxon>
        <taxon>Diplogasteroidea</taxon>
        <taxon>Neodiplogasteridae</taxon>
        <taxon>Pristionchus</taxon>
    </lineage>
</organism>
<protein>
    <submittedName>
        <fullName evidence="1">Uncharacterized protein</fullName>
    </submittedName>
</protein>
<keyword evidence="2" id="KW-1185">Reference proteome</keyword>
<sequence>QRFDYPLTWNQDLAIGKRIGYEKISLLTYSNYHEFTDQYRFKGTEEREKMLYEQTKQRVYDIKMSTLSFIPPAYNSHLNKVTATPSNTIDETPIRRSVLKRPLRLFYERPMFEPPTKR</sequence>
<dbReference type="EMBL" id="BTSX01000002">
    <property type="protein sequence ID" value="GMS85267.1"/>
    <property type="molecule type" value="Genomic_DNA"/>
</dbReference>
<feature type="non-terminal residue" evidence="1">
    <location>
        <position position="118"/>
    </location>
</feature>
<accession>A0AAV5SR62</accession>
<name>A0AAV5SR62_9BILA</name>